<dbReference type="AlphaFoldDB" id="A0A2P2R3W0"/>
<proteinExistence type="predicted"/>
<reference evidence="1" key="1">
    <citation type="submission" date="2018-02" db="EMBL/GenBank/DDBJ databases">
        <title>Rhizophora mucronata_Transcriptome.</title>
        <authorList>
            <person name="Meera S.P."/>
            <person name="Sreeshan A."/>
            <person name="Augustine A."/>
        </authorList>
    </citation>
    <scope>NUCLEOTIDE SEQUENCE</scope>
    <source>
        <tissue evidence="1">Leaf</tissue>
    </source>
</reference>
<protein>
    <submittedName>
        <fullName evidence="1">Uncharacterized protein</fullName>
    </submittedName>
</protein>
<name>A0A2P2R3W0_RHIMU</name>
<dbReference type="EMBL" id="GGEC01093396">
    <property type="protein sequence ID" value="MBX73880.1"/>
    <property type="molecule type" value="Transcribed_RNA"/>
</dbReference>
<evidence type="ECO:0000313" key="1">
    <source>
        <dbReference type="EMBL" id="MBX73880.1"/>
    </source>
</evidence>
<accession>A0A2P2R3W0</accession>
<sequence>MVLLEINLCNNAEHFFYLREGHLESMTHPNF</sequence>
<organism evidence="1">
    <name type="scientific">Rhizophora mucronata</name>
    <name type="common">Asiatic mangrove</name>
    <dbReference type="NCBI Taxonomy" id="61149"/>
    <lineage>
        <taxon>Eukaryota</taxon>
        <taxon>Viridiplantae</taxon>
        <taxon>Streptophyta</taxon>
        <taxon>Embryophyta</taxon>
        <taxon>Tracheophyta</taxon>
        <taxon>Spermatophyta</taxon>
        <taxon>Magnoliopsida</taxon>
        <taxon>eudicotyledons</taxon>
        <taxon>Gunneridae</taxon>
        <taxon>Pentapetalae</taxon>
        <taxon>rosids</taxon>
        <taxon>fabids</taxon>
        <taxon>Malpighiales</taxon>
        <taxon>Rhizophoraceae</taxon>
        <taxon>Rhizophora</taxon>
    </lineage>
</organism>